<dbReference type="STRING" id="665079.A7F2W0"/>
<feature type="compositionally biased region" description="Polar residues" evidence="1">
    <location>
        <begin position="43"/>
        <end position="62"/>
    </location>
</feature>
<dbReference type="RefSeq" id="XP_001587228.1">
    <property type="nucleotide sequence ID" value="XM_001587178.1"/>
</dbReference>
<dbReference type="EMBL" id="CH476639">
    <property type="protein sequence ID" value="EDN96052.1"/>
    <property type="molecule type" value="Genomic_DNA"/>
</dbReference>
<dbReference type="AlphaFoldDB" id="A7F2W0"/>
<dbReference type="Proteomes" id="UP000001312">
    <property type="component" value="Unassembled WGS sequence"/>
</dbReference>
<sequence length="404" mass="44704">MSDPPSYDQDLLNRLNALKKTNIQLDASTRTPLNVLAKESTPETDLSQRLRSLRNGTPSKSCTPKAPVPVSTTSPPRQSSFYNETVALDATPPFSNDAHDDKSLDELLAEIGSGSEWLDPDDPNDIQKLLDEAKKALPSGDDVAAEETASSKEASEENTRKGNILITGLDMSVFALDDEGHEAPRSHQIEGLETESREVQDIVARLLDEVNFERGDEDEAQEKQDRGERAYDLEKDKDEDRKLSSFPTYQRNDDEEPTFTLPSAPSTLPEPSRKSLDFEEDITARLAALKGLSSSTTSDPLNLPSAPTTKPVEKLAKSSKGASESKGNLKEYTDEEMDTWCIICQDDATVQCGGCEGDLYCARCWKEGHMGVDAGWEFKRHQWRKWERVGNGSKWMIISSMGGL</sequence>
<organism evidence="2 3">
    <name type="scientific">Sclerotinia sclerotiorum (strain ATCC 18683 / 1980 / Ss-1)</name>
    <name type="common">White mold</name>
    <name type="synonym">Whetzelinia sclerotiorum</name>
    <dbReference type="NCBI Taxonomy" id="665079"/>
    <lineage>
        <taxon>Eukaryota</taxon>
        <taxon>Fungi</taxon>
        <taxon>Dikarya</taxon>
        <taxon>Ascomycota</taxon>
        <taxon>Pezizomycotina</taxon>
        <taxon>Leotiomycetes</taxon>
        <taxon>Helotiales</taxon>
        <taxon>Sclerotiniaceae</taxon>
        <taxon>Sclerotinia</taxon>
    </lineage>
</organism>
<feature type="compositionally biased region" description="Basic and acidic residues" evidence="1">
    <location>
        <begin position="149"/>
        <end position="160"/>
    </location>
</feature>
<dbReference type="InterPro" id="IPR044553">
    <property type="entry name" value="Bbox1_ANCHR"/>
</dbReference>
<evidence type="ECO:0008006" key="4">
    <source>
        <dbReference type="Google" id="ProtNLM"/>
    </source>
</evidence>
<dbReference type="InParanoid" id="A7F2W0"/>
<feature type="compositionally biased region" description="Polar residues" evidence="1">
    <location>
        <begin position="293"/>
        <end position="308"/>
    </location>
</feature>
<dbReference type="SUPFAM" id="SSF57845">
    <property type="entry name" value="B-box zinc-binding domain"/>
    <property type="match status" value="1"/>
</dbReference>
<evidence type="ECO:0000256" key="1">
    <source>
        <dbReference type="SAM" id="MobiDB-lite"/>
    </source>
</evidence>
<dbReference type="eggNOG" id="KOG1818">
    <property type="taxonomic scope" value="Eukaryota"/>
</dbReference>
<dbReference type="Pfam" id="PF22586">
    <property type="entry name" value="ANCHR-like_BBOX"/>
    <property type="match status" value="1"/>
</dbReference>
<feature type="compositionally biased region" description="Polar residues" evidence="1">
    <location>
        <begin position="70"/>
        <end position="80"/>
    </location>
</feature>
<dbReference type="HOGENOM" id="CLU_037982_1_1_1"/>
<dbReference type="PANTHER" id="PTHR46603:SF1">
    <property type="entry name" value="ABSCISSION_NOCUT CHECKPOINT REGULATOR"/>
    <property type="match status" value="1"/>
</dbReference>
<keyword evidence="3" id="KW-1185">Reference proteome</keyword>
<accession>A7F2W0</accession>
<feature type="region of interest" description="Disordered" evidence="1">
    <location>
        <begin position="293"/>
        <end position="329"/>
    </location>
</feature>
<reference evidence="3" key="1">
    <citation type="journal article" date="2011" name="PLoS Genet.">
        <title>Genomic analysis of the necrotrophic fungal pathogens Sclerotinia sclerotiorum and Botrytis cinerea.</title>
        <authorList>
            <person name="Amselem J."/>
            <person name="Cuomo C.A."/>
            <person name="van Kan J.A."/>
            <person name="Viaud M."/>
            <person name="Benito E.P."/>
            <person name="Couloux A."/>
            <person name="Coutinho P.M."/>
            <person name="de Vries R.P."/>
            <person name="Dyer P.S."/>
            <person name="Fillinger S."/>
            <person name="Fournier E."/>
            <person name="Gout L."/>
            <person name="Hahn M."/>
            <person name="Kohn L."/>
            <person name="Lapalu N."/>
            <person name="Plummer K.M."/>
            <person name="Pradier J.M."/>
            <person name="Quevillon E."/>
            <person name="Sharon A."/>
            <person name="Simon A."/>
            <person name="ten Have A."/>
            <person name="Tudzynski B."/>
            <person name="Tudzynski P."/>
            <person name="Wincker P."/>
            <person name="Andrew M."/>
            <person name="Anthouard V."/>
            <person name="Beever R.E."/>
            <person name="Beffa R."/>
            <person name="Benoit I."/>
            <person name="Bouzid O."/>
            <person name="Brault B."/>
            <person name="Chen Z."/>
            <person name="Choquer M."/>
            <person name="Collemare J."/>
            <person name="Cotton P."/>
            <person name="Danchin E.G."/>
            <person name="Da Silva C."/>
            <person name="Gautier A."/>
            <person name="Giraud C."/>
            <person name="Giraud T."/>
            <person name="Gonzalez C."/>
            <person name="Grossetete S."/>
            <person name="Guldener U."/>
            <person name="Henrissat B."/>
            <person name="Howlett B.J."/>
            <person name="Kodira C."/>
            <person name="Kretschmer M."/>
            <person name="Lappartient A."/>
            <person name="Leroch M."/>
            <person name="Levis C."/>
            <person name="Mauceli E."/>
            <person name="Neuveglise C."/>
            <person name="Oeser B."/>
            <person name="Pearson M."/>
            <person name="Poulain J."/>
            <person name="Poussereau N."/>
            <person name="Quesneville H."/>
            <person name="Rascle C."/>
            <person name="Schumacher J."/>
            <person name="Segurens B."/>
            <person name="Sexton A."/>
            <person name="Silva E."/>
            <person name="Sirven C."/>
            <person name="Soanes D.M."/>
            <person name="Talbot N.J."/>
            <person name="Templeton M."/>
            <person name="Yandava C."/>
            <person name="Yarden O."/>
            <person name="Zeng Q."/>
            <person name="Rollins J.A."/>
            <person name="Lebrun M.H."/>
            <person name="Dickman M."/>
        </authorList>
    </citation>
    <scope>NUCLEOTIDE SEQUENCE [LARGE SCALE GENOMIC DNA]</scope>
    <source>
        <strain evidence="3">ATCC 18683 / 1980 / Ss-1</strain>
    </source>
</reference>
<feature type="compositionally biased region" description="Basic and acidic residues" evidence="1">
    <location>
        <begin position="181"/>
        <end position="198"/>
    </location>
</feature>
<dbReference type="CDD" id="cd19817">
    <property type="entry name" value="Bbox1_ANCHR-like"/>
    <property type="match status" value="1"/>
</dbReference>
<feature type="region of interest" description="Disordered" evidence="1">
    <location>
        <begin position="34"/>
        <end position="80"/>
    </location>
</feature>
<protein>
    <recommendedName>
        <fullName evidence="4">Abscission/NoCut checkpoint regulator</fullName>
    </recommendedName>
</protein>
<dbReference type="OMA" id="TRCWYEM"/>
<feature type="compositionally biased region" description="Basic and acidic residues" evidence="1">
    <location>
        <begin position="221"/>
        <end position="243"/>
    </location>
</feature>
<evidence type="ECO:0000313" key="3">
    <source>
        <dbReference type="Proteomes" id="UP000001312"/>
    </source>
</evidence>
<dbReference type="KEGG" id="ssl:SS1G_12258"/>
<feature type="region of interest" description="Disordered" evidence="1">
    <location>
        <begin position="178"/>
        <end position="198"/>
    </location>
</feature>
<dbReference type="PANTHER" id="PTHR46603">
    <property type="entry name" value="ABSCISSION/NOCUT CHECKPOINT REGULATOR"/>
    <property type="match status" value="1"/>
</dbReference>
<gene>
    <name evidence="2" type="ORF">SS1G_12258</name>
</gene>
<feature type="region of interest" description="Disordered" evidence="1">
    <location>
        <begin position="213"/>
        <end position="273"/>
    </location>
</feature>
<evidence type="ECO:0000313" key="2">
    <source>
        <dbReference type="EMBL" id="EDN96052.1"/>
    </source>
</evidence>
<name>A7F2W0_SCLS1</name>
<feature type="region of interest" description="Disordered" evidence="1">
    <location>
        <begin position="137"/>
        <end position="164"/>
    </location>
</feature>
<proteinExistence type="predicted"/>
<dbReference type="GeneID" id="5483172"/>